<protein>
    <submittedName>
        <fullName evidence="1">Uncharacterized protein</fullName>
    </submittedName>
</protein>
<gene>
    <name evidence="1" type="ORF">H920_10825</name>
</gene>
<keyword evidence="2" id="KW-1185">Reference proteome</keyword>
<reference evidence="1 2" key="1">
    <citation type="submission" date="2013-11" db="EMBL/GenBank/DDBJ databases">
        <title>The Damaraland mole rat (Fukomys damarensis) genome and evolution of African mole rats.</title>
        <authorList>
            <person name="Gladyshev V.N."/>
            <person name="Fang X."/>
        </authorList>
    </citation>
    <scope>NUCLEOTIDE SEQUENCE [LARGE SCALE GENOMIC DNA]</scope>
    <source>
        <tissue evidence="1">Liver</tissue>
    </source>
</reference>
<dbReference type="Proteomes" id="UP000028990">
    <property type="component" value="Unassembled WGS sequence"/>
</dbReference>
<name>A0A091DC31_FUKDA</name>
<sequence length="121" mass="14071">MTRKVLQSIEQQKPNWIERQLLKARQLSTECAFMTMEKNTVSKEGDTALELTEQKINTMVLDLCHKPGGSEYLRQIYHIMQLNEVGKRPFYRAIRTHVTDAVVMNTYAKSASLRYHQILVS</sequence>
<dbReference type="PANTHER" id="PTHR33960">
    <property type="entry name" value="SIMILAR TO KIAA0825 PROTEIN"/>
    <property type="match status" value="1"/>
</dbReference>
<evidence type="ECO:0000313" key="2">
    <source>
        <dbReference type="Proteomes" id="UP000028990"/>
    </source>
</evidence>
<dbReference type="EMBL" id="KN122859">
    <property type="protein sequence ID" value="KFO27810.1"/>
    <property type="molecule type" value="Genomic_DNA"/>
</dbReference>
<dbReference type="InterPro" id="IPR027993">
    <property type="entry name" value="DUF4495"/>
</dbReference>
<organism evidence="1 2">
    <name type="scientific">Fukomys damarensis</name>
    <name type="common">Damaraland mole rat</name>
    <name type="synonym">Cryptomys damarensis</name>
    <dbReference type="NCBI Taxonomy" id="885580"/>
    <lineage>
        <taxon>Eukaryota</taxon>
        <taxon>Metazoa</taxon>
        <taxon>Chordata</taxon>
        <taxon>Craniata</taxon>
        <taxon>Vertebrata</taxon>
        <taxon>Euteleostomi</taxon>
        <taxon>Mammalia</taxon>
        <taxon>Eutheria</taxon>
        <taxon>Euarchontoglires</taxon>
        <taxon>Glires</taxon>
        <taxon>Rodentia</taxon>
        <taxon>Hystricomorpha</taxon>
        <taxon>Bathyergidae</taxon>
        <taxon>Fukomys</taxon>
    </lineage>
</organism>
<proteinExistence type="predicted"/>
<evidence type="ECO:0000313" key="1">
    <source>
        <dbReference type="EMBL" id="KFO27810.1"/>
    </source>
</evidence>
<dbReference type="PANTHER" id="PTHR33960:SF1">
    <property type="entry name" value="SIMILAR TO KIAA0825 PROTEIN"/>
    <property type="match status" value="1"/>
</dbReference>
<dbReference type="AlphaFoldDB" id="A0A091DC31"/>
<accession>A0A091DC31</accession>